<proteinExistence type="predicted"/>
<dbReference type="PROSITE" id="PS51257">
    <property type="entry name" value="PROKAR_LIPOPROTEIN"/>
    <property type="match status" value="1"/>
</dbReference>
<evidence type="ECO:0008006" key="2">
    <source>
        <dbReference type="Google" id="ProtNLM"/>
    </source>
</evidence>
<reference evidence="1" key="1">
    <citation type="submission" date="2016-04" db="EMBL/GenBank/DDBJ databases">
        <authorList>
            <person name="Evans L.H."/>
            <person name="Alamgir A."/>
            <person name="Owens N."/>
            <person name="Weber N.D."/>
            <person name="Virtaneva K."/>
            <person name="Barbian K."/>
            <person name="Babar A."/>
            <person name="Rosenke K."/>
        </authorList>
    </citation>
    <scope>NUCLEOTIDE SEQUENCE</scope>
    <source>
        <strain evidence="1">Nono1</strain>
    </source>
</reference>
<protein>
    <recommendedName>
        <fullName evidence="2">Lipoprotein</fullName>
    </recommendedName>
</protein>
<name>A0A1M4E5N5_9ACTN</name>
<accession>A0A1M4E5N5</accession>
<dbReference type="AlphaFoldDB" id="A0A1M4E5N5"/>
<dbReference type="EMBL" id="LT559118">
    <property type="protein sequence ID" value="SBO94084.1"/>
    <property type="molecule type" value="Genomic_DNA"/>
</dbReference>
<evidence type="ECO:0000313" key="1">
    <source>
        <dbReference type="EMBL" id="SBO94084.1"/>
    </source>
</evidence>
<organism evidence="1">
    <name type="scientific">Nonomuraea gerenzanensis</name>
    <dbReference type="NCBI Taxonomy" id="93944"/>
    <lineage>
        <taxon>Bacteria</taxon>
        <taxon>Bacillati</taxon>
        <taxon>Actinomycetota</taxon>
        <taxon>Actinomycetes</taxon>
        <taxon>Streptosporangiales</taxon>
        <taxon>Streptosporangiaceae</taxon>
        <taxon>Nonomuraea</taxon>
    </lineage>
</organism>
<gene>
    <name evidence="1" type="ORF">BN4615_P3600</name>
</gene>
<sequence length="163" mass="17247">MARSRDVMMVALLLLTAGCTGGGAPARQEPSRAATAAVPCASRIFQGELPVWARAGFSPDAEPHHVFSGRGDMVAVLFGYPLASPPRPNRGNKILWVSRLPLLPSNPLRIEARLGGTGAPVRTKVSGGPGPSLIDLPSPGCWRLKLSWSSHTDFIDLEYVAPG</sequence>